<dbReference type="PANTHER" id="PTHR14969:SF13">
    <property type="entry name" value="AT30094P"/>
    <property type="match status" value="1"/>
</dbReference>
<evidence type="ECO:0000256" key="1">
    <source>
        <dbReference type="SAM" id="Phobius"/>
    </source>
</evidence>
<evidence type="ECO:0000259" key="2">
    <source>
        <dbReference type="SMART" id="SM00014"/>
    </source>
</evidence>
<keyword evidence="1" id="KW-1133">Transmembrane helix</keyword>
<dbReference type="Proteomes" id="UP000238083">
    <property type="component" value="Unassembled WGS sequence"/>
</dbReference>
<feature type="transmembrane region" description="Helical" evidence="1">
    <location>
        <begin position="142"/>
        <end position="159"/>
    </location>
</feature>
<evidence type="ECO:0000313" key="3">
    <source>
        <dbReference type="EMBL" id="PRY12162.1"/>
    </source>
</evidence>
<dbReference type="SMART" id="SM00014">
    <property type="entry name" value="acidPPc"/>
    <property type="match status" value="1"/>
</dbReference>
<dbReference type="InterPro" id="IPR000326">
    <property type="entry name" value="PAP2/HPO"/>
</dbReference>
<keyword evidence="1" id="KW-0472">Membrane</keyword>
<organism evidence="3 4">
    <name type="scientific">Kineococcus rhizosphaerae</name>
    <dbReference type="NCBI Taxonomy" id="559628"/>
    <lineage>
        <taxon>Bacteria</taxon>
        <taxon>Bacillati</taxon>
        <taxon>Actinomycetota</taxon>
        <taxon>Actinomycetes</taxon>
        <taxon>Kineosporiales</taxon>
        <taxon>Kineosporiaceae</taxon>
        <taxon>Kineococcus</taxon>
    </lineage>
</organism>
<sequence>MVTGRHDDPDAALDDGRAQDFVGSRDLTRWPTAAGRRLAGATLAAGHRLAPHQVLLLTLLIGLGLTAALAATTDAVYDSVVEDDGVARLDHPVLALAVHHRTPLLDTWVTGFTHVGGPVGAPVLAVAAAVGFSLAWRSRTPAVLTVATMLGSLLLTVAGKDAVTRARPPHVDAVPPYEWGFSFPSGHALNAVALAGIVAYLLLRRLRRAWARRLTVALAIVYAAAMGLSRVFLGHHWLTDVLVGWVLGLAWLSVVITSHRLFLTVRRARAR</sequence>
<dbReference type="Gene3D" id="1.20.144.10">
    <property type="entry name" value="Phosphatidic acid phosphatase type 2/haloperoxidase"/>
    <property type="match status" value="1"/>
</dbReference>
<dbReference type="AlphaFoldDB" id="A0A2T0QZQ8"/>
<feature type="transmembrane region" description="Helical" evidence="1">
    <location>
        <begin position="245"/>
        <end position="263"/>
    </location>
</feature>
<evidence type="ECO:0000313" key="4">
    <source>
        <dbReference type="Proteomes" id="UP000238083"/>
    </source>
</evidence>
<dbReference type="OrthoDB" id="5289372at2"/>
<keyword evidence="1" id="KW-0812">Transmembrane</keyword>
<dbReference type="CDD" id="cd03392">
    <property type="entry name" value="PAP2_like_2"/>
    <property type="match status" value="1"/>
</dbReference>
<comment type="caution">
    <text evidence="3">The sequence shown here is derived from an EMBL/GenBank/DDBJ whole genome shotgun (WGS) entry which is preliminary data.</text>
</comment>
<feature type="transmembrane region" description="Helical" evidence="1">
    <location>
        <begin position="179"/>
        <end position="202"/>
    </location>
</feature>
<feature type="transmembrane region" description="Helical" evidence="1">
    <location>
        <begin position="115"/>
        <end position="135"/>
    </location>
</feature>
<feature type="domain" description="Phosphatidic acid phosphatase type 2/haloperoxidase" evidence="2">
    <location>
        <begin position="142"/>
        <end position="256"/>
    </location>
</feature>
<keyword evidence="4" id="KW-1185">Reference proteome</keyword>
<dbReference type="EMBL" id="PVZF01000011">
    <property type="protein sequence ID" value="PRY12162.1"/>
    <property type="molecule type" value="Genomic_DNA"/>
</dbReference>
<dbReference type="Pfam" id="PF01569">
    <property type="entry name" value="PAP2"/>
    <property type="match status" value="1"/>
</dbReference>
<accession>A0A2T0QZQ8</accession>
<reference evidence="3 4" key="1">
    <citation type="submission" date="2018-03" db="EMBL/GenBank/DDBJ databases">
        <title>Genomic Encyclopedia of Archaeal and Bacterial Type Strains, Phase II (KMG-II): from individual species to whole genera.</title>
        <authorList>
            <person name="Goeker M."/>
        </authorList>
    </citation>
    <scope>NUCLEOTIDE SEQUENCE [LARGE SCALE GENOMIC DNA]</scope>
    <source>
        <strain evidence="3 4">DSM 19711</strain>
    </source>
</reference>
<proteinExistence type="predicted"/>
<name>A0A2T0QZQ8_9ACTN</name>
<dbReference type="PANTHER" id="PTHR14969">
    <property type="entry name" value="SPHINGOSINE-1-PHOSPHATE PHOSPHOHYDROLASE"/>
    <property type="match status" value="1"/>
</dbReference>
<dbReference type="InterPro" id="IPR036938">
    <property type="entry name" value="PAP2/HPO_sf"/>
</dbReference>
<protein>
    <submittedName>
        <fullName evidence="3">Undecaprenyl-diphosphatase</fullName>
    </submittedName>
</protein>
<feature type="transmembrane region" description="Helical" evidence="1">
    <location>
        <begin position="214"/>
        <end position="233"/>
    </location>
</feature>
<dbReference type="SUPFAM" id="SSF48317">
    <property type="entry name" value="Acid phosphatase/Vanadium-dependent haloperoxidase"/>
    <property type="match status" value="1"/>
</dbReference>
<gene>
    <name evidence="3" type="ORF">CLV37_111119</name>
</gene>
<feature type="transmembrane region" description="Helical" evidence="1">
    <location>
        <begin position="54"/>
        <end position="72"/>
    </location>
</feature>